<protein>
    <submittedName>
        <fullName evidence="3">Uncharacterized protein</fullName>
    </submittedName>
</protein>
<dbReference type="WBParaSite" id="PDA_v2.g15559.t1">
    <property type="protein sequence ID" value="PDA_v2.g15559.t1"/>
    <property type="gene ID" value="PDA_v2.g15559"/>
</dbReference>
<reference evidence="3" key="1">
    <citation type="submission" date="2022-11" db="UniProtKB">
        <authorList>
            <consortium name="WormBaseParasite"/>
        </authorList>
    </citation>
    <scope>IDENTIFICATION</scope>
</reference>
<dbReference type="Proteomes" id="UP000887578">
    <property type="component" value="Unplaced"/>
</dbReference>
<keyword evidence="1" id="KW-0732">Signal</keyword>
<feature type="chain" id="PRO_5037771358" evidence="1">
    <location>
        <begin position="22"/>
        <end position="240"/>
    </location>
</feature>
<keyword evidence="2" id="KW-1185">Reference proteome</keyword>
<dbReference type="AlphaFoldDB" id="A0A914PBN2"/>
<accession>A0A914PBN2</accession>
<evidence type="ECO:0000256" key="1">
    <source>
        <dbReference type="SAM" id="SignalP"/>
    </source>
</evidence>
<sequence length="240" mass="26876">MRQTLGPPLIFILFCIFKVWSQEFSETEVTLAPPLPQCDLYQACSAEVSIYPILIQTTTIPSEAEDVTSEDPGYQAFSISNNEILDGSGQEEGSGDEYLILTPTVTTTPEVTVFPLYDEFVTTQSIFDFNAPANVSQKMLCRCGEDSDDGEQKCSFSNSTNTLTFDRTLKLAFCTPPHHKKRCIGRRNVIRIIADIHESGEAIQNVLDTQIFCHCDIGFRRIGIEPWGDNGYAFLYQCIQ</sequence>
<evidence type="ECO:0000313" key="2">
    <source>
        <dbReference type="Proteomes" id="UP000887578"/>
    </source>
</evidence>
<evidence type="ECO:0000313" key="3">
    <source>
        <dbReference type="WBParaSite" id="PDA_v2.g15559.t1"/>
    </source>
</evidence>
<name>A0A914PBN2_9BILA</name>
<proteinExistence type="predicted"/>
<feature type="signal peptide" evidence="1">
    <location>
        <begin position="1"/>
        <end position="21"/>
    </location>
</feature>
<organism evidence="2 3">
    <name type="scientific">Panagrolaimus davidi</name>
    <dbReference type="NCBI Taxonomy" id="227884"/>
    <lineage>
        <taxon>Eukaryota</taxon>
        <taxon>Metazoa</taxon>
        <taxon>Ecdysozoa</taxon>
        <taxon>Nematoda</taxon>
        <taxon>Chromadorea</taxon>
        <taxon>Rhabditida</taxon>
        <taxon>Tylenchina</taxon>
        <taxon>Panagrolaimomorpha</taxon>
        <taxon>Panagrolaimoidea</taxon>
        <taxon>Panagrolaimidae</taxon>
        <taxon>Panagrolaimus</taxon>
    </lineage>
</organism>